<dbReference type="Proteomes" id="UP001209553">
    <property type="component" value="Unassembled WGS sequence"/>
</dbReference>
<reference evidence="2 3" key="1">
    <citation type="journal article" date="2023" name="Int. J. Syst. Evol. Microbiol.">
        <title>Streptococcus sciuri sp. nov., Staphylococcus marylandisciuri sp. nov. and Staphylococcus americanisciuri sp. nov., isolated from faeces of eastern grey squirrel (Sciurus carolinensis).</title>
        <authorList>
            <person name="Volokhov D.V."/>
            <person name="Zagorodnyaya T.A."/>
            <person name="Furtak V.A."/>
            <person name="Nattanmai G."/>
            <person name="Randall L."/>
            <person name="Jose S."/>
            <person name="Gao Y."/>
            <person name="Eisenberg T."/>
            <person name="Delmonte P."/>
            <person name="Blom J."/>
            <person name="Mitchell K.K."/>
        </authorList>
    </citation>
    <scope>NUCLEOTIDE SEQUENCE [LARGE SCALE GENOMIC DNA]</scope>
    <source>
        <strain evidence="2 3">SQ8-PEA</strain>
    </source>
</reference>
<accession>A0ABT2QSN6</accession>
<keyword evidence="3" id="KW-1185">Reference proteome</keyword>
<dbReference type="Pfam" id="PF00583">
    <property type="entry name" value="Acetyltransf_1"/>
    <property type="match status" value="1"/>
</dbReference>
<name>A0ABT2QSN6_9STAP</name>
<organism evidence="2 3">
    <name type="scientific">Staphylococcus marylandisciuri</name>
    <dbReference type="NCBI Taxonomy" id="2981529"/>
    <lineage>
        <taxon>Bacteria</taxon>
        <taxon>Bacillati</taxon>
        <taxon>Bacillota</taxon>
        <taxon>Bacilli</taxon>
        <taxon>Bacillales</taxon>
        <taxon>Staphylococcaceae</taxon>
        <taxon>Staphylococcus</taxon>
    </lineage>
</organism>
<sequence length="154" mass="18251">MELKHYQPELYNEVAQIEVSDGDRKFTRTPLHNIELAQKDAERYPILVYDHGQCIGFFTLHVGRGVSVYTRNSHAIFFRSFSIDKRYRGKGLGKKVLRLLPQFIYQNFPRINEIYLTVNDDNEVAQKLYYQLKYERVGNVTVEGRPNYLMRKEI</sequence>
<comment type="caution">
    <text evidence="2">The sequence shown here is derived from an EMBL/GenBank/DDBJ whole genome shotgun (WGS) entry which is preliminary data.</text>
</comment>
<dbReference type="PROSITE" id="PS51186">
    <property type="entry name" value="GNAT"/>
    <property type="match status" value="1"/>
</dbReference>
<dbReference type="EMBL" id="JAOPKZ010000018">
    <property type="protein sequence ID" value="MCU5746992.1"/>
    <property type="molecule type" value="Genomic_DNA"/>
</dbReference>
<evidence type="ECO:0000259" key="1">
    <source>
        <dbReference type="PROSITE" id="PS51186"/>
    </source>
</evidence>
<protein>
    <submittedName>
        <fullName evidence="2">GNAT family N-acetyltransferase</fullName>
    </submittedName>
</protein>
<dbReference type="CDD" id="cd04301">
    <property type="entry name" value="NAT_SF"/>
    <property type="match status" value="1"/>
</dbReference>
<proteinExistence type="predicted"/>
<feature type="domain" description="N-acetyltransferase" evidence="1">
    <location>
        <begin position="1"/>
        <end position="154"/>
    </location>
</feature>
<evidence type="ECO:0000313" key="3">
    <source>
        <dbReference type="Proteomes" id="UP001209553"/>
    </source>
</evidence>
<dbReference type="InterPro" id="IPR000182">
    <property type="entry name" value="GNAT_dom"/>
</dbReference>
<dbReference type="RefSeq" id="WP_262856698.1">
    <property type="nucleotide sequence ID" value="NZ_JAOPKZ010000018.1"/>
</dbReference>
<dbReference type="Gene3D" id="3.40.630.30">
    <property type="match status" value="1"/>
</dbReference>
<gene>
    <name evidence="2" type="ORF">N9R04_09910</name>
</gene>
<dbReference type="SUPFAM" id="SSF55729">
    <property type="entry name" value="Acyl-CoA N-acyltransferases (Nat)"/>
    <property type="match status" value="1"/>
</dbReference>
<dbReference type="InterPro" id="IPR016181">
    <property type="entry name" value="Acyl_CoA_acyltransferase"/>
</dbReference>
<evidence type="ECO:0000313" key="2">
    <source>
        <dbReference type="EMBL" id="MCU5746992.1"/>
    </source>
</evidence>